<evidence type="ECO:0000256" key="1">
    <source>
        <dbReference type="SAM" id="MobiDB-lite"/>
    </source>
</evidence>
<dbReference type="OrthoDB" id="5598843at2759"/>
<dbReference type="RefSeq" id="XP_016633057.1">
    <property type="nucleotide sequence ID" value="XM_016775898.1"/>
</dbReference>
<feature type="compositionally biased region" description="Polar residues" evidence="1">
    <location>
        <begin position="52"/>
        <end position="64"/>
    </location>
</feature>
<evidence type="ECO:0000313" key="3">
    <source>
        <dbReference type="Proteomes" id="UP000053411"/>
    </source>
</evidence>
<feature type="compositionally biased region" description="Low complexity" evidence="1">
    <location>
        <begin position="16"/>
        <end position="35"/>
    </location>
</feature>
<dbReference type="Proteomes" id="UP000053411">
    <property type="component" value="Unassembled WGS sequence"/>
</dbReference>
<proteinExistence type="predicted"/>
<dbReference type="STRING" id="1442371.A0A0D2K735"/>
<evidence type="ECO:0000313" key="2">
    <source>
        <dbReference type="EMBL" id="KIX98934.1"/>
    </source>
</evidence>
<accession>A0A0D2K735</accession>
<reference evidence="2 3" key="1">
    <citation type="submission" date="2015-01" db="EMBL/GenBank/DDBJ databases">
        <title>The Genome Sequence of Fonsecaea multimorphosa CBS 102226.</title>
        <authorList>
            <consortium name="The Broad Institute Genomics Platform"/>
            <person name="Cuomo C."/>
            <person name="de Hoog S."/>
            <person name="Gorbushina A."/>
            <person name="Stielow B."/>
            <person name="Teixiera M."/>
            <person name="Abouelleil A."/>
            <person name="Chapman S.B."/>
            <person name="Priest M."/>
            <person name="Young S.K."/>
            <person name="Wortman J."/>
            <person name="Nusbaum C."/>
            <person name="Birren B."/>
        </authorList>
    </citation>
    <scope>NUCLEOTIDE SEQUENCE [LARGE SCALE GENOMIC DNA]</scope>
    <source>
        <strain evidence="2 3">CBS 102226</strain>
    </source>
</reference>
<dbReference type="AlphaFoldDB" id="A0A0D2K735"/>
<organism evidence="2 3">
    <name type="scientific">Fonsecaea multimorphosa CBS 102226</name>
    <dbReference type="NCBI Taxonomy" id="1442371"/>
    <lineage>
        <taxon>Eukaryota</taxon>
        <taxon>Fungi</taxon>
        <taxon>Dikarya</taxon>
        <taxon>Ascomycota</taxon>
        <taxon>Pezizomycotina</taxon>
        <taxon>Eurotiomycetes</taxon>
        <taxon>Chaetothyriomycetidae</taxon>
        <taxon>Chaetothyriales</taxon>
        <taxon>Herpotrichiellaceae</taxon>
        <taxon>Fonsecaea</taxon>
    </lineage>
</organism>
<gene>
    <name evidence="2" type="ORF">Z520_05395</name>
</gene>
<protein>
    <submittedName>
        <fullName evidence="2">Uncharacterized protein</fullName>
    </submittedName>
</protein>
<dbReference type="EMBL" id="KN848070">
    <property type="protein sequence ID" value="KIX98934.1"/>
    <property type="molecule type" value="Genomic_DNA"/>
</dbReference>
<dbReference type="VEuPathDB" id="FungiDB:Z520_05395"/>
<name>A0A0D2K735_9EURO</name>
<feature type="region of interest" description="Disordered" evidence="1">
    <location>
        <begin position="1"/>
        <end position="81"/>
    </location>
</feature>
<sequence length="153" mass="16183">MTNNVRNRPGRRGNDPRGTNSNQQRQSTSASAASRDGSSNTYQNRRGGKAGSNMSRSSDNIQNGPTTTPTTLPPPDDHVPIAGFNADVVEATLKRGYEVKAPLYKLDTKSQAATPASPWGAKPGAMASGKDFWLDLRRQVGALQQTGGISQGG</sequence>
<dbReference type="GeneID" id="27711141"/>
<keyword evidence="3" id="KW-1185">Reference proteome</keyword>